<evidence type="ECO:0000313" key="6">
    <source>
        <dbReference type="Proteomes" id="UP000015106"/>
    </source>
</evidence>
<evidence type="ECO:0000259" key="4">
    <source>
        <dbReference type="Pfam" id="PF16987"/>
    </source>
</evidence>
<evidence type="ECO:0000313" key="5">
    <source>
        <dbReference type="EnsemblPlants" id="TuG1812G0700006069.01.T01"/>
    </source>
</evidence>
<dbReference type="PANTHER" id="PTHR33137">
    <property type="entry name" value="MEDIATOR OF RNA POLYMERASE II TRANSCRIPTION SUBUNIT 15A-RELATED"/>
    <property type="match status" value="1"/>
</dbReference>
<organism evidence="5 6">
    <name type="scientific">Triticum urartu</name>
    <name type="common">Red wild einkorn</name>
    <name type="synonym">Crithodium urartu</name>
    <dbReference type="NCBI Taxonomy" id="4572"/>
    <lineage>
        <taxon>Eukaryota</taxon>
        <taxon>Viridiplantae</taxon>
        <taxon>Streptophyta</taxon>
        <taxon>Embryophyta</taxon>
        <taxon>Tracheophyta</taxon>
        <taxon>Spermatophyta</taxon>
        <taxon>Magnoliopsida</taxon>
        <taxon>Liliopsida</taxon>
        <taxon>Poales</taxon>
        <taxon>Poaceae</taxon>
        <taxon>BOP clade</taxon>
        <taxon>Pooideae</taxon>
        <taxon>Triticodae</taxon>
        <taxon>Triticeae</taxon>
        <taxon>Triticinae</taxon>
        <taxon>Triticum</taxon>
    </lineage>
</organism>
<accession>A0A8R7VDV8</accession>
<feature type="region of interest" description="Disordered" evidence="3">
    <location>
        <begin position="207"/>
        <end position="226"/>
    </location>
</feature>
<name>A0A8R7VDV8_TRIUA</name>
<proteinExistence type="predicted"/>
<dbReference type="AlphaFoldDB" id="A0A8R7VDV8"/>
<evidence type="ECO:0000256" key="3">
    <source>
        <dbReference type="SAM" id="MobiDB-lite"/>
    </source>
</evidence>
<dbReference type="FunFam" id="1.10.246.20:FF:000003">
    <property type="entry name" value="Mediator of RNA polymerase II transcription subunit 15a"/>
    <property type="match status" value="2"/>
</dbReference>
<dbReference type="GO" id="GO:0031490">
    <property type="term" value="F:chromatin DNA binding"/>
    <property type="evidence" value="ECO:0007669"/>
    <property type="project" value="InterPro"/>
</dbReference>
<feature type="domain" description="Mediator complex subunit 15 KIX" evidence="4">
    <location>
        <begin position="137"/>
        <end position="216"/>
    </location>
</feature>
<feature type="domain" description="Mediator complex subunit 15 KIX" evidence="4">
    <location>
        <begin position="22"/>
        <end position="101"/>
    </location>
</feature>
<reference evidence="6" key="1">
    <citation type="journal article" date="2013" name="Nature">
        <title>Draft genome of the wheat A-genome progenitor Triticum urartu.</title>
        <authorList>
            <person name="Ling H.Q."/>
            <person name="Zhao S."/>
            <person name="Liu D."/>
            <person name="Wang J."/>
            <person name="Sun H."/>
            <person name="Zhang C."/>
            <person name="Fan H."/>
            <person name="Li D."/>
            <person name="Dong L."/>
            <person name="Tao Y."/>
            <person name="Gao C."/>
            <person name="Wu H."/>
            <person name="Li Y."/>
            <person name="Cui Y."/>
            <person name="Guo X."/>
            <person name="Zheng S."/>
            <person name="Wang B."/>
            <person name="Yu K."/>
            <person name="Liang Q."/>
            <person name="Yang W."/>
            <person name="Lou X."/>
            <person name="Chen J."/>
            <person name="Feng M."/>
            <person name="Jian J."/>
            <person name="Zhang X."/>
            <person name="Luo G."/>
            <person name="Jiang Y."/>
            <person name="Liu J."/>
            <person name="Wang Z."/>
            <person name="Sha Y."/>
            <person name="Zhang B."/>
            <person name="Wu H."/>
            <person name="Tang D."/>
            <person name="Shen Q."/>
            <person name="Xue P."/>
            <person name="Zou S."/>
            <person name="Wang X."/>
            <person name="Liu X."/>
            <person name="Wang F."/>
            <person name="Yang Y."/>
            <person name="An X."/>
            <person name="Dong Z."/>
            <person name="Zhang K."/>
            <person name="Zhang X."/>
            <person name="Luo M.C."/>
            <person name="Dvorak J."/>
            <person name="Tong Y."/>
            <person name="Wang J."/>
            <person name="Yang H."/>
            <person name="Li Z."/>
            <person name="Wang D."/>
            <person name="Zhang A."/>
            <person name="Wang J."/>
        </authorList>
    </citation>
    <scope>NUCLEOTIDE SEQUENCE</scope>
    <source>
        <strain evidence="6">cv. G1812</strain>
    </source>
</reference>
<dbReference type="Pfam" id="PF16987">
    <property type="entry name" value="KIX_2"/>
    <property type="match status" value="2"/>
</dbReference>
<comment type="subcellular location">
    <subcellularLocation>
        <location evidence="1">Nucleus</location>
    </subcellularLocation>
</comment>
<dbReference type="GO" id="GO:0005634">
    <property type="term" value="C:nucleus"/>
    <property type="evidence" value="ECO:0007669"/>
    <property type="project" value="UniProtKB-SubCell"/>
</dbReference>
<dbReference type="PANTHER" id="PTHR33137:SF4">
    <property type="entry name" value="MEDIATOR OF RNA POLYMERASE II TRANSCRIPTION SUBUNIT 15A-RELATED"/>
    <property type="match status" value="1"/>
</dbReference>
<dbReference type="InterPro" id="IPR036546">
    <property type="entry name" value="MED15_KIX"/>
</dbReference>
<dbReference type="Gramene" id="TuG1812G0700006069.01.T01">
    <property type="protein sequence ID" value="TuG1812G0700006069.01.T01"/>
    <property type="gene ID" value="TuG1812G0700006069.01"/>
</dbReference>
<dbReference type="Proteomes" id="UP000015106">
    <property type="component" value="Chromosome 7"/>
</dbReference>
<reference evidence="5" key="2">
    <citation type="submission" date="2018-03" db="EMBL/GenBank/DDBJ databases">
        <title>The Triticum urartu genome reveals the dynamic nature of wheat genome evolution.</title>
        <authorList>
            <person name="Ling H."/>
            <person name="Ma B."/>
            <person name="Shi X."/>
            <person name="Liu H."/>
            <person name="Dong L."/>
            <person name="Sun H."/>
            <person name="Cao Y."/>
            <person name="Gao Q."/>
            <person name="Zheng S."/>
            <person name="Li Y."/>
            <person name="Yu Y."/>
            <person name="Du H."/>
            <person name="Qi M."/>
            <person name="Li Y."/>
            <person name="Yu H."/>
            <person name="Cui Y."/>
            <person name="Wang N."/>
            <person name="Chen C."/>
            <person name="Wu H."/>
            <person name="Zhao Y."/>
            <person name="Zhang J."/>
            <person name="Li Y."/>
            <person name="Zhou W."/>
            <person name="Zhang B."/>
            <person name="Hu W."/>
            <person name="Eijk M."/>
            <person name="Tang J."/>
            <person name="Witsenboer H."/>
            <person name="Zhao S."/>
            <person name="Li Z."/>
            <person name="Zhang A."/>
            <person name="Wang D."/>
            <person name="Liang C."/>
        </authorList>
    </citation>
    <scope>NUCLEOTIDE SEQUENCE [LARGE SCALE GENOMIC DNA]</scope>
    <source>
        <strain evidence="5">cv. G1812</strain>
    </source>
</reference>
<keyword evidence="6" id="KW-1185">Reference proteome</keyword>
<dbReference type="Gene3D" id="1.10.246.20">
    <property type="entry name" value="Coactivator CBP, KIX domain"/>
    <property type="match status" value="2"/>
</dbReference>
<dbReference type="GO" id="GO:0003713">
    <property type="term" value="F:transcription coactivator activity"/>
    <property type="evidence" value="ECO:0007669"/>
    <property type="project" value="InterPro"/>
</dbReference>
<gene>
    <name evidence="5" type="primary">LOC125523976</name>
</gene>
<reference evidence="5" key="3">
    <citation type="submission" date="2022-06" db="UniProtKB">
        <authorList>
            <consortium name="EnsemblPlants"/>
        </authorList>
    </citation>
    <scope>IDENTIFICATION</scope>
</reference>
<evidence type="ECO:0000256" key="2">
    <source>
        <dbReference type="ARBA" id="ARBA00023242"/>
    </source>
</evidence>
<sequence>MEANCRPDLAAGVDPLPTATGCDWRAELQPRGRSRIVHMIMEATKNFLRVSKPEELNQLREIVAGFENRAYTAATNQSNYLRKISLRMLSMEMKTQQAPRNSRVIPDQTNSWKESPIWTMDGPIGWDPTIGTPPARGDWRAMLQQEDRIRIVDMIIDTLKTRLTVAAPEDLNQLREIVVRYEKRIYTEATNQSDYLPKISLKMLSMEKKRQQPHTQASQKRARRNY</sequence>
<evidence type="ECO:0000256" key="1">
    <source>
        <dbReference type="ARBA" id="ARBA00004123"/>
    </source>
</evidence>
<dbReference type="EnsemblPlants" id="TuG1812G0700006069.01.T01">
    <property type="protein sequence ID" value="TuG1812G0700006069.01.T01"/>
    <property type="gene ID" value="TuG1812G0700006069.01"/>
</dbReference>
<dbReference type="SUPFAM" id="SSF47040">
    <property type="entry name" value="Kix domain of CBP (creb binding protein)"/>
    <property type="match status" value="1"/>
</dbReference>
<dbReference type="InterPro" id="IPR044661">
    <property type="entry name" value="MED15a/b/c-like"/>
</dbReference>
<keyword evidence="2" id="KW-0539">Nucleus</keyword>
<protein>
    <recommendedName>
        <fullName evidence="4">Mediator complex subunit 15 KIX domain-containing protein</fullName>
    </recommendedName>
</protein>
<dbReference type="InterPro" id="IPR036529">
    <property type="entry name" value="KIX_dom_sf"/>
</dbReference>